<protein>
    <submittedName>
        <fullName evidence="1">Uncharacterized protein</fullName>
    </submittedName>
</protein>
<dbReference type="SUPFAM" id="SSF74784">
    <property type="entry name" value="Translin"/>
    <property type="match status" value="1"/>
</dbReference>
<evidence type="ECO:0000313" key="1">
    <source>
        <dbReference type="EMBL" id="RVW30159.1"/>
    </source>
</evidence>
<name>A0A438D3U0_VITVI</name>
<proteinExistence type="predicted"/>
<organism evidence="1 2">
    <name type="scientific">Vitis vinifera</name>
    <name type="common">Grape</name>
    <dbReference type="NCBI Taxonomy" id="29760"/>
    <lineage>
        <taxon>Eukaryota</taxon>
        <taxon>Viridiplantae</taxon>
        <taxon>Streptophyta</taxon>
        <taxon>Embryophyta</taxon>
        <taxon>Tracheophyta</taxon>
        <taxon>Spermatophyta</taxon>
        <taxon>Magnoliopsida</taxon>
        <taxon>eudicotyledons</taxon>
        <taxon>Gunneridae</taxon>
        <taxon>Pentapetalae</taxon>
        <taxon>rosids</taxon>
        <taxon>Vitales</taxon>
        <taxon>Vitaceae</taxon>
        <taxon>Viteae</taxon>
        <taxon>Vitis</taxon>
    </lineage>
</organism>
<dbReference type="InterPro" id="IPR016068">
    <property type="entry name" value="Translin_N"/>
</dbReference>
<dbReference type="Proteomes" id="UP000288805">
    <property type="component" value="Unassembled WGS sequence"/>
</dbReference>
<dbReference type="OrthoDB" id="829at2759"/>
<dbReference type="InterPro" id="IPR036081">
    <property type="entry name" value="Translin_sf"/>
</dbReference>
<dbReference type="GO" id="GO:0043565">
    <property type="term" value="F:sequence-specific DNA binding"/>
    <property type="evidence" value="ECO:0007669"/>
    <property type="project" value="InterPro"/>
</dbReference>
<accession>A0A438D3U0</accession>
<gene>
    <name evidence="1" type="ORF">CK203_083230</name>
</gene>
<sequence>MKAVFRNVFSAVSRSLNPNPHSSIFLPTLRTFSSIILPPSPFPFRNNAFRLLSATSHSSSMAEDGTSSSVEKQFESFRCQLEESGGLRERVRAIAMEIESATRLMHANLLLVHQSRSVPGTANCTSTVFEFRLVSENFEKEGGRVPRNG</sequence>
<comment type="caution">
    <text evidence="1">The sequence shown here is derived from an EMBL/GenBank/DDBJ whole genome shotgun (WGS) entry which is preliminary data.</text>
</comment>
<dbReference type="Gene3D" id="1.20.58.190">
    <property type="entry name" value="Translin, domain 1"/>
    <property type="match status" value="1"/>
</dbReference>
<evidence type="ECO:0000313" key="2">
    <source>
        <dbReference type="Proteomes" id="UP000288805"/>
    </source>
</evidence>
<reference evidence="1 2" key="1">
    <citation type="journal article" date="2018" name="PLoS Genet.">
        <title>Population sequencing reveals clonal diversity and ancestral inbreeding in the grapevine cultivar Chardonnay.</title>
        <authorList>
            <person name="Roach M.J."/>
            <person name="Johnson D.L."/>
            <person name="Bohlmann J."/>
            <person name="van Vuuren H.J."/>
            <person name="Jones S.J."/>
            <person name="Pretorius I.S."/>
            <person name="Schmidt S.A."/>
            <person name="Borneman A.R."/>
        </authorList>
    </citation>
    <scope>NUCLEOTIDE SEQUENCE [LARGE SCALE GENOMIC DNA]</scope>
    <source>
        <strain evidence="2">cv. Chardonnay</strain>
        <tissue evidence="1">Leaf</tissue>
    </source>
</reference>
<dbReference type="AlphaFoldDB" id="A0A438D3U0"/>
<dbReference type="EMBL" id="QGNW01001809">
    <property type="protein sequence ID" value="RVW30159.1"/>
    <property type="molecule type" value="Genomic_DNA"/>
</dbReference>